<evidence type="ECO:0000313" key="2">
    <source>
        <dbReference type="Proteomes" id="UP000596661"/>
    </source>
</evidence>
<dbReference type="Proteomes" id="UP000596661">
    <property type="component" value="Chromosome 3"/>
</dbReference>
<organism evidence="1 2">
    <name type="scientific">Cannabis sativa</name>
    <name type="common">Hemp</name>
    <name type="synonym">Marijuana</name>
    <dbReference type="NCBI Taxonomy" id="3483"/>
    <lineage>
        <taxon>Eukaryota</taxon>
        <taxon>Viridiplantae</taxon>
        <taxon>Streptophyta</taxon>
        <taxon>Embryophyta</taxon>
        <taxon>Tracheophyta</taxon>
        <taxon>Spermatophyta</taxon>
        <taxon>Magnoliopsida</taxon>
        <taxon>eudicotyledons</taxon>
        <taxon>Gunneridae</taxon>
        <taxon>Pentapetalae</taxon>
        <taxon>rosids</taxon>
        <taxon>fabids</taxon>
        <taxon>Rosales</taxon>
        <taxon>Cannabaceae</taxon>
        <taxon>Cannabis</taxon>
    </lineage>
</organism>
<protein>
    <submittedName>
        <fullName evidence="1">Uncharacterized protein</fullName>
    </submittedName>
</protein>
<reference evidence="1" key="1">
    <citation type="submission" date="2018-11" db="EMBL/GenBank/DDBJ databases">
        <authorList>
            <person name="Grassa J C."/>
        </authorList>
    </citation>
    <scope>NUCLEOTIDE SEQUENCE [LARGE SCALE GENOMIC DNA]</scope>
</reference>
<name>A0A803P4Y6_CANSA</name>
<accession>A0A803P4Y6</accession>
<dbReference type="EnsemblPlants" id="evm.model.03.1351">
    <property type="protein sequence ID" value="cds.evm.model.03.1351"/>
    <property type="gene ID" value="evm.TU.03.1351"/>
</dbReference>
<reference evidence="1" key="2">
    <citation type="submission" date="2021-03" db="UniProtKB">
        <authorList>
            <consortium name="EnsemblPlants"/>
        </authorList>
    </citation>
    <scope>IDENTIFICATION</scope>
</reference>
<keyword evidence="2" id="KW-1185">Reference proteome</keyword>
<proteinExistence type="predicted"/>
<dbReference type="Gramene" id="evm.model.03.1351">
    <property type="protein sequence ID" value="cds.evm.model.03.1351"/>
    <property type="gene ID" value="evm.TU.03.1351"/>
</dbReference>
<dbReference type="AlphaFoldDB" id="A0A803P4Y6"/>
<sequence>MLVLHRLENDCVWKEKNASVATVTILASSMLEQWSKAQDKDYVPTAAFLTAADGALSWQILATGEVKINTDAALFSDPNRYSFACVARDASGHVLEAISSL</sequence>
<evidence type="ECO:0000313" key="1">
    <source>
        <dbReference type="EnsemblPlants" id="cds.evm.model.03.1351"/>
    </source>
</evidence>
<dbReference type="EMBL" id="UZAU01000295">
    <property type="status" value="NOT_ANNOTATED_CDS"/>
    <property type="molecule type" value="Genomic_DNA"/>
</dbReference>